<protein>
    <submittedName>
        <fullName evidence="1">Uncharacterized protein</fullName>
    </submittedName>
</protein>
<reference evidence="1 3" key="1">
    <citation type="submission" date="2016-12" db="EMBL/GenBank/DDBJ databases">
        <title>Discovery of methanogenic haloarchaea.</title>
        <authorList>
            <person name="Sorokin D.Y."/>
            <person name="Makarova K.S."/>
            <person name="Abbas B."/>
            <person name="Ferrer M."/>
            <person name="Golyshin P.N."/>
        </authorList>
    </citation>
    <scope>NUCLEOTIDE SEQUENCE [LARGE SCALE GENOMIC DNA]</scope>
    <source>
        <strain evidence="1">AMET1</strain>
    </source>
</reference>
<dbReference type="RefSeq" id="WP_086637401.1">
    <property type="nucleotide sequence ID" value="NZ_MRZU01000004.1"/>
</dbReference>
<dbReference type="EMBL" id="MRZU01000006">
    <property type="protein sequence ID" value="OUJ18047.1"/>
    <property type="molecule type" value="Genomic_DNA"/>
</dbReference>
<organism evidence="1 3">
    <name type="scientific">Methanonatronarchaeum thermophilum</name>
    <dbReference type="NCBI Taxonomy" id="1927129"/>
    <lineage>
        <taxon>Archaea</taxon>
        <taxon>Methanobacteriati</taxon>
        <taxon>Methanobacteriota</taxon>
        <taxon>Methanonatronarchaeia</taxon>
        <taxon>Methanonatronarchaeales</taxon>
        <taxon>Methanonatronarchaeaceae</taxon>
        <taxon>Methanonatronarchaeum</taxon>
    </lineage>
</organism>
<sequence>MEPPEIKFKTDTEAIIEMNETAKMIIENPEEAKEIEDIFTGIISLKMFLNREVKTPIKTKNGQMLATIQAEKNQNHIKTKLPFEKNKWLKDMVTAQKQQIYEIEASSTAIKQINKAEKRLKQSTDFHSHETILLRFSDIDEFNKLSLQLKDKNNVKIEETKTIKDEIIAQIEIIPPTIRWI</sequence>
<evidence type="ECO:0000313" key="1">
    <source>
        <dbReference type="EMBL" id="OUJ18047.1"/>
    </source>
</evidence>
<dbReference type="Proteomes" id="UP000195137">
    <property type="component" value="Unassembled WGS sequence"/>
</dbReference>
<keyword evidence="3" id="KW-1185">Reference proteome</keyword>
<name>A0A1Y3G9V0_9EURY</name>
<accession>A0A1Y3G9V0</accession>
<proteinExistence type="predicted"/>
<evidence type="ECO:0000313" key="3">
    <source>
        <dbReference type="Proteomes" id="UP000195137"/>
    </source>
</evidence>
<evidence type="ECO:0000313" key="2">
    <source>
        <dbReference type="EMBL" id="OUJ18103.1"/>
    </source>
</evidence>
<gene>
    <name evidence="2" type="ORF">AMET1_1000</name>
    <name evidence="1" type="ORF">AMET1_1540</name>
</gene>
<comment type="caution">
    <text evidence="1">The sequence shown here is derived from an EMBL/GenBank/DDBJ whole genome shotgun (WGS) entry which is preliminary data.</text>
</comment>
<dbReference type="EMBL" id="MRZU01000004">
    <property type="protein sequence ID" value="OUJ18103.1"/>
    <property type="molecule type" value="Genomic_DNA"/>
</dbReference>
<dbReference type="AlphaFoldDB" id="A0A1Y3G9V0"/>